<evidence type="ECO:0000313" key="5">
    <source>
        <dbReference type="EMBL" id="HGV98242.1"/>
    </source>
</evidence>
<proteinExistence type="predicted"/>
<keyword evidence="4" id="KW-0812">Transmembrane</keyword>
<feature type="repeat" description="TPR" evidence="1">
    <location>
        <begin position="42"/>
        <end position="75"/>
    </location>
</feature>
<feature type="coiled-coil region" evidence="2">
    <location>
        <begin position="211"/>
        <end position="238"/>
    </location>
</feature>
<dbReference type="InterPro" id="IPR019734">
    <property type="entry name" value="TPR_rpt"/>
</dbReference>
<feature type="transmembrane region" description="Helical" evidence="4">
    <location>
        <begin position="402"/>
        <end position="422"/>
    </location>
</feature>
<dbReference type="SUPFAM" id="SSF48452">
    <property type="entry name" value="TPR-like"/>
    <property type="match status" value="1"/>
</dbReference>
<reference evidence="5" key="1">
    <citation type="journal article" date="2020" name="mSystems">
        <title>Genome- and Community-Level Interaction Insights into Carbon Utilization and Element Cycling Functions of Hydrothermarchaeota in Hydrothermal Sediment.</title>
        <authorList>
            <person name="Zhou Z."/>
            <person name="Liu Y."/>
            <person name="Xu W."/>
            <person name="Pan J."/>
            <person name="Luo Z.H."/>
            <person name="Li M."/>
        </authorList>
    </citation>
    <scope>NUCLEOTIDE SEQUENCE [LARGE SCALE GENOMIC DNA]</scope>
    <source>
        <strain evidence="5">SpSt-774</strain>
    </source>
</reference>
<feature type="coiled-coil region" evidence="2">
    <location>
        <begin position="264"/>
        <end position="309"/>
    </location>
</feature>
<sequence length="424" mass="48474">MEKRLDEIKDLLKNATNFELQGKYKDAIAQLEKALKLNPDDGNIYNRLGDLYLKINKVKEAINSFEKGIEAFRKDNLLRNAIALCKKILRYDPGISEINLTIAQLLIELDEKSDAAMYLFSYIERQMSAGNKREVMRAMEILKNLKLSDSTMKDRMVTIYETVGEKKKAEEIKQEIPPTPPEPIPSSSTTAPEARPLITKEEIQPISNFLERETIDRFEKLKDELENILREIRRAMRVDEVVVAIDKSFGILANQQREAMSLFQKSLENNLESLEKAVRQLAGNSSKNLEDLERLLSGLAQSINEINRNQRMIAQEISKNLESIGTRFESTTDKMLEELHNLTVCYESASKNVLTKVDENCTITSSLLKVSSDTKIGIQTINESLLKYFLNQDAQIKKLHKFIYIIVSTLCIISILLLLILLQK</sequence>
<organism evidence="5">
    <name type="scientific">candidate division WOR-3 bacterium</name>
    <dbReference type="NCBI Taxonomy" id="2052148"/>
    <lineage>
        <taxon>Bacteria</taxon>
        <taxon>Bacteria division WOR-3</taxon>
    </lineage>
</organism>
<evidence type="ECO:0000256" key="4">
    <source>
        <dbReference type="SAM" id="Phobius"/>
    </source>
</evidence>
<dbReference type="SMART" id="SM00028">
    <property type="entry name" value="TPR"/>
    <property type="match status" value="2"/>
</dbReference>
<name>A0A7C4TED1_UNCW3</name>
<feature type="repeat" description="TPR" evidence="1">
    <location>
        <begin position="8"/>
        <end position="41"/>
    </location>
</feature>
<evidence type="ECO:0000256" key="1">
    <source>
        <dbReference type="PROSITE-ProRule" id="PRU00339"/>
    </source>
</evidence>
<dbReference type="InterPro" id="IPR011990">
    <property type="entry name" value="TPR-like_helical_dom_sf"/>
</dbReference>
<feature type="region of interest" description="Disordered" evidence="3">
    <location>
        <begin position="169"/>
        <end position="194"/>
    </location>
</feature>
<dbReference type="Gene3D" id="1.25.40.10">
    <property type="entry name" value="Tetratricopeptide repeat domain"/>
    <property type="match status" value="1"/>
</dbReference>
<evidence type="ECO:0000256" key="3">
    <source>
        <dbReference type="SAM" id="MobiDB-lite"/>
    </source>
</evidence>
<evidence type="ECO:0000256" key="2">
    <source>
        <dbReference type="SAM" id="Coils"/>
    </source>
</evidence>
<dbReference type="AlphaFoldDB" id="A0A7C4TED1"/>
<keyword evidence="4" id="KW-1133">Transmembrane helix</keyword>
<keyword evidence="4" id="KW-0472">Membrane</keyword>
<keyword evidence="2" id="KW-0175">Coiled coil</keyword>
<gene>
    <name evidence="5" type="ORF">ENV60_08105</name>
</gene>
<dbReference type="PROSITE" id="PS50005">
    <property type="entry name" value="TPR"/>
    <property type="match status" value="2"/>
</dbReference>
<comment type="caution">
    <text evidence="5">The sequence shown here is derived from an EMBL/GenBank/DDBJ whole genome shotgun (WGS) entry which is preliminary data.</text>
</comment>
<dbReference type="EMBL" id="DTGZ01000154">
    <property type="protein sequence ID" value="HGV98242.1"/>
    <property type="molecule type" value="Genomic_DNA"/>
</dbReference>
<feature type="compositionally biased region" description="Low complexity" evidence="3">
    <location>
        <begin position="185"/>
        <end position="194"/>
    </location>
</feature>
<keyword evidence="1" id="KW-0802">TPR repeat</keyword>
<accession>A0A7C4TED1</accession>
<dbReference type="Pfam" id="PF13414">
    <property type="entry name" value="TPR_11"/>
    <property type="match status" value="1"/>
</dbReference>
<protein>
    <submittedName>
        <fullName evidence="5">Tetratricopeptide repeat protein</fullName>
    </submittedName>
</protein>